<accession>A0ABP8M9K9</accession>
<gene>
    <name evidence="1" type="ORF">GCM10023189_02680</name>
</gene>
<reference evidence="2" key="1">
    <citation type="journal article" date="2019" name="Int. J. Syst. Evol. Microbiol.">
        <title>The Global Catalogue of Microorganisms (GCM) 10K type strain sequencing project: providing services to taxonomists for standard genome sequencing and annotation.</title>
        <authorList>
            <consortium name="The Broad Institute Genomics Platform"/>
            <consortium name="The Broad Institute Genome Sequencing Center for Infectious Disease"/>
            <person name="Wu L."/>
            <person name="Ma J."/>
        </authorList>
    </citation>
    <scope>NUCLEOTIDE SEQUENCE [LARGE SCALE GENOMIC DNA]</scope>
    <source>
        <strain evidence="2">JCM 17927</strain>
    </source>
</reference>
<protein>
    <submittedName>
        <fullName evidence="1">Uncharacterized protein</fullName>
    </submittedName>
</protein>
<keyword evidence="2" id="KW-1185">Reference proteome</keyword>
<dbReference type="Proteomes" id="UP001501175">
    <property type="component" value="Unassembled WGS sequence"/>
</dbReference>
<evidence type="ECO:0000313" key="1">
    <source>
        <dbReference type="EMBL" id="GAA4446966.1"/>
    </source>
</evidence>
<evidence type="ECO:0000313" key="2">
    <source>
        <dbReference type="Proteomes" id="UP001501175"/>
    </source>
</evidence>
<name>A0ABP8M9K9_9BACT</name>
<sequence length="64" mass="6388">MRGLSVSPVLHRYAVPALAVNVTDCPALTAVAEAVIVATGGVLSLLTSTLAVAVQPMAAVTVTE</sequence>
<comment type="caution">
    <text evidence="1">The sequence shown here is derived from an EMBL/GenBank/DDBJ whole genome shotgun (WGS) entry which is preliminary data.</text>
</comment>
<proteinExistence type="predicted"/>
<organism evidence="1 2">
    <name type="scientific">Nibrella saemangeumensis</name>
    <dbReference type="NCBI Taxonomy" id="1084526"/>
    <lineage>
        <taxon>Bacteria</taxon>
        <taxon>Pseudomonadati</taxon>
        <taxon>Bacteroidota</taxon>
        <taxon>Cytophagia</taxon>
        <taxon>Cytophagales</taxon>
        <taxon>Spirosomataceae</taxon>
        <taxon>Nibrella</taxon>
    </lineage>
</organism>
<dbReference type="EMBL" id="BAABHD010000003">
    <property type="protein sequence ID" value="GAA4446966.1"/>
    <property type="molecule type" value="Genomic_DNA"/>
</dbReference>